<dbReference type="SUPFAM" id="SSF55874">
    <property type="entry name" value="ATPase domain of HSP90 chaperone/DNA topoisomerase II/histidine kinase"/>
    <property type="match status" value="1"/>
</dbReference>
<dbReference type="EMBL" id="VNJJ01000022">
    <property type="protein sequence ID" value="TVX95496.1"/>
    <property type="molecule type" value="Genomic_DNA"/>
</dbReference>
<dbReference type="SMART" id="SM00065">
    <property type="entry name" value="GAF"/>
    <property type="match status" value="1"/>
</dbReference>
<dbReference type="CDD" id="cd00082">
    <property type="entry name" value="HisKA"/>
    <property type="match status" value="1"/>
</dbReference>
<keyword evidence="14" id="KW-0175">Coiled coil</keyword>
<organism evidence="18 19">
    <name type="scientific">Cohnella terricola</name>
    <dbReference type="NCBI Taxonomy" id="1289167"/>
    <lineage>
        <taxon>Bacteria</taxon>
        <taxon>Bacillati</taxon>
        <taxon>Bacillota</taxon>
        <taxon>Bacilli</taxon>
        <taxon>Bacillales</taxon>
        <taxon>Paenibacillaceae</taxon>
        <taxon>Cohnella</taxon>
    </lineage>
</organism>
<comment type="caution">
    <text evidence="18">The sequence shown here is derived from an EMBL/GenBank/DDBJ whole genome shotgun (WGS) entry which is preliminary data.</text>
</comment>
<keyword evidence="10" id="KW-0067">ATP-binding</keyword>
<dbReference type="Gene3D" id="3.30.565.10">
    <property type="entry name" value="Histidine kinase-like ATPase, C-terminal domain"/>
    <property type="match status" value="1"/>
</dbReference>
<evidence type="ECO:0000256" key="13">
    <source>
        <dbReference type="ARBA" id="ARBA00074306"/>
    </source>
</evidence>
<dbReference type="FunFam" id="3.30.565.10:FF:000010">
    <property type="entry name" value="Sensor histidine kinase RcsC"/>
    <property type="match status" value="1"/>
</dbReference>
<evidence type="ECO:0000259" key="16">
    <source>
        <dbReference type="PROSITE" id="PS50109"/>
    </source>
</evidence>
<keyword evidence="15" id="KW-1133">Transmembrane helix</keyword>
<evidence type="ECO:0000256" key="4">
    <source>
        <dbReference type="ARBA" id="ARBA00012438"/>
    </source>
</evidence>
<dbReference type="PROSITE" id="PS50109">
    <property type="entry name" value="HIS_KIN"/>
    <property type="match status" value="1"/>
</dbReference>
<dbReference type="InterPro" id="IPR003661">
    <property type="entry name" value="HisK_dim/P_dom"/>
</dbReference>
<dbReference type="Proteomes" id="UP000316330">
    <property type="component" value="Unassembled WGS sequence"/>
</dbReference>
<evidence type="ECO:0000256" key="14">
    <source>
        <dbReference type="SAM" id="Coils"/>
    </source>
</evidence>
<dbReference type="CDD" id="cd06225">
    <property type="entry name" value="HAMP"/>
    <property type="match status" value="1"/>
</dbReference>
<dbReference type="PANTHER" id="PTHR43711:SF26">
    <property type="entry name" value="SENSOR HISTIDINE KINASE RCSC"/>
    <property type="match status" value="1"/>
</dbReference>
<keyword evidence="15" id="KW-0812">Transmembrane</keyword>
<dbReference type="Pfam" id="PF13185">
    <property type="entry name" value="GAF_2"/>
    <property type="match status" value="1"/>
</dbReference>
<evidence type="ECO:0000259" key="17">
    <source>
        <dbReference type="PROSITE" id="PS50885"/>
    </source>
</evidence>
<dbReference type="Pfam" id="PF00512">
    <property type="entry name" value="HisKA"/>
    <property type="match status" value="1"/>
</dbReference>
<feature type="coiled-coil region" evidence="14">
    <location>
        <begin position="346"/>
        <end position="410"/>
    </location>
</feature>
<comment type="catalytic activity">
    <reaction evidence="1">
        <text>ATP + protein L-histidine = ADP + protein N-phospho-L-histidine.</text>
        <dbReference type="EC" id="2.7.13.3"/>
    </reaction>
</comment>
<dbReference type="InterPro" id="IPR036097">
    <property type="entry name" value="HisK_dim/P_sf"/>
</dbReference>
<feature type="domain" description="Histidine kinase" evidence="16">
    <location>
        <begin position="422"/>
        <end position="654"/>
    </location>
</feature>
<dbReference type="RefSeq" id="WP_144707096.1">
    <property type="nucleotide sequence ID" value="NZ_VNJJ01000022.1"/>
</dbReference>
<dbReference type="PRINTS" id="PR00344">
    <property type="entry name" value="BCTRLSENSOR"/>
</dbReference>
<evidence type="ECO:0000256" key="15">
    <source>
        <dbReference type="SAM" id="Phobius"/>
    </source>
</evidence>
<dbReference type="InterPro" id="IPR004358">
    <property type="entry name" value="Sig_transdc_His_kin-like_C"/>
</dbReference>
<comment type="similarity">
    <text evidence="3">In the N-terminal section; belongs to the phytochrome family.</text>
</comment>
<dbReference type="SUPFAM" id="SSF47384">
    <property type="entry name" value="Homodimeric domain of signal transducing histidine kinase"/>
    <property type="match status" value="1"/>
</dbReference>
<evidence type="ECO:0000256" key="8">
    <source>
        <dbReference type="ARBA" id="ARBA00022741"/>
    </source>
</evidence>
<evidence type="ECO:0000256" key="12">
    <source>
        <dbReference type="ARBA" id="ARBA00023136"/>
    </source>
</evidence>
<dbReference type="EC" id="2.7.13.3" evidence="4"/>
<dbReference type="CDD" id="cd16922">
    <property type="entry name" value="HATPase_EvgS-ArcB-TorS-like"/>
    <property type="match status" value="1"/>
</dbReference>
<evidence type="ECO:0000256" key="5">
    <source>
        <dbReference type="ARBA" id="ARBA00022475"/>
    </source>
</evidence>
<dbReference type="InterPro" id="IPR036890">
    <property type="entry name" value="HATPase_C_sf"/>
</dbReference>
<dbReference type="GO" id="GO:0005886">
    <property type="term" value="C:plasma membrane"/>
    <property type="evidence" value="ECO:0007669"/>
    <property type="project" value="UniProtKB-SubCell"/>
</dbReference>
<keyword evidence="5" id="KW-1003">Cell membrane</keyword>
<feature type="domain" description="HAMP" evidence="17">
    <location>
        <begin position="118"/>
        <end position="171"/>
    </location>
</feature>
<keyword evidence="11" id="KW-0902">Two-component regulatory system</keyword>
<evidence type="ECO:0000256" key="9">
    <source>
        <dbReference type="ARBA" id="ARBA00022777"/>
    </source>
</evidence>
<gene>
    <name evidence="18" type="ORF">FPZ45_23515</name>
</gene>
<dbReference type="AlphaFoldDB" id="A0A559J6P2"/>
<keyword evidence="12 15" id="KW-0472">Membrane</keyword>
<evidence type="ECO:0000256" key="11">
    <source>
        <dbReference type="ARBA" id="ARBA00023012"/>
    </source>
</evidence>
<evidence type="ECO:0000256" key="10">
    <source>
        <dbReference type="ARBA" id="ARBA00022840"/>
    </source>
</evidence>
<evidence type="ECO:0000313" key="18">
    <source>
        <dbReference type="EMBL" id="TVX95496.1"/>
    </source>
</evidence>
<dbReference type="GO" id="GO:0005524">
    <property type="term" value="F:ATP binding"/>
    <property type="evidence" value="ECO:0007669"/>
    <property type="project" value="UniProtKB-KW"/>
</dbReference>
<comment type="subcellular location">
    <subcellularLocation>
        <location evidence="2">Cell membrane</location>
        <topology evidence="2">Multi-pass membrane protein</topology>
    </subcellularLocation>
</comment>
<dbReference type="InterPro" id="IPR003018">
    <property type="entry name" value="GAF"/>
</dbReference>
<dbReference type="Gene3D" id="6.10.340.10">
    <property type="match status" value="1"/>
</dbReference>
<evidence type="ECO:0000256" key="2">
    <source>
        <dbReference type="ARBA" id="ARBA00004651"/>
    </source>
</evidence>
<evidence type="ECO:0000256" key="6">
    <source>
        <dbReference type="ARBA" id="ARBA00022553"/>
    </source>
</evidence>
<dbReference type="InterPro" id="IPR005467">
    <property type="entry name" value="His_kinase_dom"/>
</dbReference>
<feature type="transmembrane region" description="Helical" evidence="15">
    <location>
        <begin position="6"/>
        <end position="26"/>
    </location>
</feature>
<dbReference type="InterPro" id="IPR029016">
    <property type="entry name" value="GAF-like_dom_sf"/>
</dbReference>
<reference evidence="18 19" key="1">
    <citation type="submission" date="2019-07" db="EMBL/GenBank/DDBJ databases">
        <authorList>
            <person name="Kim J."/>
        </authorList>
    </citation>
    <scope>NUCLEOTIDE SEQUENCE [LARGE SCALE GENOMIC DNA]</scope>
    <source>
        <strain evidence="18 19">G13</strain>
    </source>
</reference>
<dbReference type="InterPro" id="IPR003660">
    <property type="entry name" value="HAMP_dom"/>
</dbReference>
<accession>A0A559J6P2</accession>
<dbReference type="OrthoDB" id="9790669at2"/>
<dbReference type="SUPFAM" id="SSF55781">
    <property type="entry name" value="GAF domain-like"/>
    <property type="match status" value="1"/>
</dbReference>
<keyword evidence="8" id="KW-0547">Nucleotide-binding</keyword>
<proteinExistence type="inferred from homology"/>
<name>A0A559J6P2_9BACL</name>
<evidence type="ECO:0000256" key="1">
    <source>
        <dbReference type="ARBA" id="ARBA00000085"/>
    </source>
</evidence>
<evidence type="ECO:0000256" key="7">
    <source>
        <dbReference type="ARBA" id="ARBA00022679"/>
    </source>
</evidence>
<keyword evidence="7" id="KW-0808">Transferase</keyword>
<dbReference type="GO" id="GO:0000155">
    <property type="term" value="F:phosphorelay sensor kinase activity"/>
    <property type="evidence" value="ECO:0007669"/>
    <property type="project" value="InterPro"/>
</dbReference>
<feature type="transmembrane region" description="Helical" evidence="15">
    <location>
        <begin position="96"/>
        <end position="116"/>
    </location>
</feature>
<evidence type="ECO:0000256" key="3">
    <source>
        <dbReference type="ARBA" id="ARBA00006402"/>
    </source>
</evidence>
<dbReference type="InterPro" id="IPR003594">
    <property type="entry name" value="HATPase_dom"/>
</dbReference>
<sequence>MRIKTKLTVGYILLLLILAGITLFGYSQLSQMNRSMNHFYDNFYKIDAAKQLYADQLSPEQRDVIDGMDELVNMQENAMKKEMTDSRNAYDRSVQMAALLTFVGLLLGLAIVLWIFPSITRGLNLLGRMADRFGKGRLRGFAHLEIRAKDELGELGRIFKRIALDLQHKNEREAMLAAIQKRQGRMNAQLARVTELLQEGSDAKAVAQSFISEFAPELGASYGLIYLAAPAAENARLELSGTYAVLGVGEEEENPGVRKVIRPGEGLAGQCYRDAKRIKIEDVPAGYVTIGSSLGSAEAKSIIVQPIVYENAVIGVIELATVSSFNSDNEELLIALCEKLGMIVNNIRSRQRVEELLRESQAMTEELRIQSEELVCQQEELRETNDKLELQNKQIALANAELERQALQLALTTKYKSEFLANMSHELRTPLNSMLILSEFLAENREGNLTEKQQEYSRTIHSSGNDLLKMIDEILDLSKVEAGKMDIHPEWLVLDDISAFLDNLFMPHADSKQLSFVINRAGDIPESINTDGHRLKQILRNLLSNAIKFTDAGSVSLTMRRPRASELDPDKVRDGATYVALSVTDTGIGIPADKRELIFEAFRQADGTTSRKYGGTGLGLTISRELAHLLGGWILLETEVGKGSVFTLVVPSSVQDG</sequence>
<dbReference type="InterPro" id="IPR050736">
    <property type="entry name" value="Sensor_HK_Regulatory"/>
</dbReference>
<protein>
    <recommendedName>
        <fullName evidence="13">Circadian input-output histidine kinase CikA</fullName>
        <ecNumber evidence="4">2.7.13.3</ecNumber>
    </recommendedName>
</protein>
<dbReference type="Pfam" id="PF02518">
    <property type="entry name" value="HATPase_c"/>
    <property type="match status" value="1"/>
</dbReference>
<keyword evidence="19" id="KW-1185">Reference proteome</keyword>
<dbReference type="SMART" id="SM00388">
    <property type="entry name" value="HisKA"/>
    <property type="match status" value="1"/>
</dbReference>
<dbReference type="SMART" id="SM00387">
    <property type="entry name" value="HATPase_c"/>
    <property type="match status" value="1"/>
</dbReference>
<dbReference type="Gene3D" id="1.10.287.130">
    <property type="match status" value="1"/>
</dbReference>
<keyword evidence="6" id="KW-0597">Phosphoprotein</keyword>
<dbReference type="PROSITE" id="PS50885">
    <property type="entry name" value="HAMP"/>
    <property type="match status" value="1"/>
</dbReference>
<dbReference type="Gene3D" id="3.30.450.40">
    <property type="match status" value="1"/>
</dbReference>
<dbReference type="PANTHER" id="PTHR43711">
    <property type="entry name" value="TWO-COMPONENT HISTIDINE KINASE"/>
    <property type="match status" value="1"/>
</dbReference>
<keyword evidence="9" id="KW-0418">Kinase</keyword>
<evidence type="ECO:0000313" key="19">
    <source>
        <dbReference type="Proteomes" id="UP000316330"/>
    </source>
</evidence>